<evidence type="ECO:0000313" key="2">
    <source>
        <dbReference type="EMBL" id="CAL1527853.1"/>
    </source>
</evidence>
<dbReference type="GO" id="GO:0070449">
    <property type="term" value="C:elongin complex"/>
    <property type="evidence" value="ECO:0007669"/>
    <property type="project" value="InterPro"/>
</dbReference>
<feature type="compositionally biased region" description="Gly residues" evidence="1">
    <location>
        <begin position="318"/>
        <end position="327"/>
    </location>
</feature>
<dbReference type="Gene3D" id="3.10.20.90">
    <property type="entry name" value="Phosphatidylinositol 3-kinase Catalytic Subunit, Chain A, domain 1"/>
    <property type="match status" value="1"/>
</dbReference>
<dbReference type="EMBL" id="CAXITT010000023">
    <property type="protein sequence ID" value="CAL1527853.1"/>
    <property type="molecule type" value="Genomic_DNA"/>
</dbReference>
<reference evidence="2 3" key="1">
    <citation type="submission" date="2024-04" db="EMBL/GenBank/DDBJ databases">
        <authorList>
            <consortium name="Genoscope - CEA"/>
            <person name="William W."/>
        </authorList>
    </citation>
    <scope>NUCLEOTIDE SEQUENCE [LARGE SCALE GENOMIC DNA]</scope>
</reference>
<dbReference type="PANTHER" id="PTHR13248:SF4">
    <property type="entry name" value="ELONGIN B"/>
    <property type="match status" value="1"/>
</dbReference>
<proteinExistence type="predicted"/>
<evidence type="ECO:0000256" key="1">
    <source>
        <dbReference type="SAM" id="MobiDB-lite"/>
    </source>
</evidence>
<feature type="compositionally biased region" description="Basic and acidic residues" evidence="1">
    <location>
        <begin position="196"/>
        <end position="212"/>
    </location>
</feature>
<sequence>MSDYRGRGSRGGGRGRGRGMPRGGPRGSSRGGYSSEREGGRGGYRGRGDGFSRGRGGPPRHLSRDDDSPPRKVPMMSRSYDSDRGRGPPLGRRGDRNDDSYDRIPSGRSRDPYPSPPRDTSRILDRLSPPPRRDRDYGSGSRGDYLPSSRSYSLTRDTGSYRESYSTNLREDRRDSFSRPSVRDYASPRGAGGDFATERSRDFRDSPRDYGASRDYPPRSSDFRDLGRDFRDGPPRDRLSHRHFDGDRSFSPKGGVLIESRSGGPPSRRGAPFDNRSGGPIEGRDHNHGGDRDYNSSRFSSRTEDRISSRGPPREYSGRGGPRGSMRGGRDDRGRGSFMNACCTDLLYAGDSHGLDLIKSDGNEVSIKDDFYDQRWAVSVCDKMKANSDLGSNLNQGELFLMINYKKTTIFTDVTESTTVGELKRIIAAILKSPSQYMMLYKGETLLAQDHKTLSYYGYTMSVAKAYSPDIVTLVLTLD</sequence>
<dbReference type="AlphaFoldDB" id="A0AAV2H2U9"/>
<protein>
    <recommendedName>
        <fullName evidence="4">Ubiquitin-like domain-containing protein</fullName>
    </recommendedName>
</protein>
<comment type="caution">
    <text evidence="2">The sequence shown here is derived from an EMBL/GenBank/DDBJ whole genome shotgun (WGS) entry which is preliminary data.</text>
</comment>
<dbReference type="Proteomes" id="UP001497497">
    <property type="component" value="Unassembled WGS sequence"/>
</dbReference>
<feature type="compositionally biased region" description="Gly residues" evidence="1">
    <location>
        <begin position="20"/>
        <end position="30"/>
    </location>
</feature>
<feature type="compositionally biased region" description="Polar residues" evidence="1">
    <location>
        <begin position="148"/>
        <end position="168"/>
    </location>
</feature>
<dbReference type="GO" id="GO:0006368">
    <property type="term" value="P:transcription elongation by RNA polymerase II"/>
    <property type="evidence" value="ECO:0007669"/>
    <property type="project" value="InterPro"/>
</dbReference>
<feature type="compositionally biased region" description="Basic and acidic residues" evidence="1">
    <location>
        <begin position="35"/>
        <end position="52"/>
    </location>
</feature>
<dbReference type="InterPro" id="IPR029071">
    <property type="entry name" value="Ubiquitin-like_domsf"/>
</dbReference>
<name>A0AAV2H2U9_LYMST</name>
<feature type="compositionally biased region" description="Basic and acidic residues" evidence="1">
    <location>
        <begin position="282"/>
        <end position="317"/>
    </location>
</feature>
<evidence type="ECO:0000313" key="3">
    <source>
        <dbReference type="Proteomes" id="UP001497497"/>
    </source>
</evidence>
<keyword evidence="3" id="KW-1185">Reference proteome</keyword>
<feature type="compositionally biased region" description="Basic and acidic residues" evidence="1">
    <location>
        <begin position="80"/>
        <end position="102"/>
    </location>
</feature>
<evidence type="ECO:0008006" key="4">
    <source>
        <dbReference type="Google" id="ProtNLM"/>
    </source>
</evidence>
<dbReference type="SUPFAM" id="SSF54236">
    <property type="entry name" value="Ubiquitin-like"/>
    <property type="match status" value="1"/>
</dbReference>
<feature type="region of interest" description="Disordered" evidence="1">
    <location>
        <begin position="1"/>
        <end position="334"/>
    </location>
</feature>
<dbReference type="InterPro" id="IPR039049">
    <property type="entry name" value="ELOB"/>
</dbReference>
<accession>A0AAV2H2U9</accession>
<dbReference type="GO" id="GO:0030891">
    <property type="term" value="C:VCB complex"/>
    <property type="evidence" value="ECO:0007669"/>
    <property type="project" value="InterPro"/>
</dbReference>
<feature type="compositionally biased region" description="Basic and acidic residues" evidence="1">
    <location>
        <begin position="221"/>
        <end position="250"/>
    </location>
</feature>
<organism evidence="2 3">
    <name type="scientific">Lymnaea stagnalis</name>
    <name type="common">Great pond snail</name>
    <name type="synonym">Helix stagnalis</name>
    <dbReference type="NCBI Taxonomy" id="6523"/>
    <lineage>
        <taxon>Eukaryota</taxon>
        <taxon>Metazoa</taxon>
        <taxon>Spiralia</taxon>
        <taxon>Lophotrochozoa</taxon>
        <taxon>Mollusca</taxon>
        <taxon>Gastropoda</taxon>
        <taxon>Heterobranchia</taxon>
        <taxon>Euthyneura</taxon>
        <taxon>Panpulmonata</taxon>
        <taxon>Hygrophila</taxon>
        <taxon>Lymnaeoidea</taxon>
        <taxon>Lymnaeidae</taxon>
        <taxon>Lymnaea</taxon>
    </lineage>
</organism>
<gene>
    <name evidence="2" type="ORF">GSLYS_00002023001</name>
</gene>
<dbReference type="PANTHER" id="PTHR13248">
    <property type="entry name" value="TRANSCRIPTION ELONGATION FACTOR B POLYPEPTIDE 2"/>
    <property type="match status" value="1"/>
</dbReference>
<feature type="compositionally biased region" description="Basic and acidic residues" evidence="1">
    <location>
        <begin position="119"/>
        <end position="137"/>
    </location>
</feature>